<reference evidence="8" key="1">
    <citation type="journal article" date="2015" name="MBio">
        <title>Genome-Resolved Metagenomic Analysis Reveals Roles for Candidate Phyla and Other Microbial Community Members in Biogeochemical Transformations in Oil Reservoirs.</title>
        <authorList>
            <person name="Hu P."/>
            <person name="Tom L."/>
            <person name="Singh A."/>
            <person name="Thomas B.C."/>
            <person name="Baker B.J."/>
            <person name="Piceno Y.M."/>
            <person name="Andersen G.L."/>
            <person name="Banfield J.F."/>
        </authorList>
    </citation>
    <scope>NUCLEOTIDE SEQUENCE [LARGE SCALE GENOMIC DNA]</scope>
</reference>
<dbReference type="GO" id="GO:0005524">
    <property type="term" value="F:ATP binding"/>
    <property type="evidence" value="ECO:0007669"/>
    <property type="project" value="InterPro"/>
</dbReference>
<dbReference type="GO" id="GO:0140664">
    <property type="term" value="F:ATP-dependent DNA damage sensor activity"/>
    <property type="evidence" value="ECO:0007669"/>
    <property type="project" value="InterPro"/>
</dbReference>
<dbReference type="Pfam" id="PF13589">
    <property type="entry name" value="HATPase_c_3"/>
    <property type="match status" value="1"/>
</dbReference>
<dbReference type="InterPro" id="IPR020667">
    <property type="entry name" value="DNA_mismatch_repair_MutL"/>
</dbReference>
<dbReference type="InterPro" id="IPR014721">
    <property type="entry name" value="Ribsml_uS5_D2-typ_fold_subgr"/>
</dbReference>
<evidence type="ECO:0000259" key="5">
    <source>
        <dbReference type="SMART" id="SM00853"/>
    </source>
</evidence>
<evidence type="ECO:0000256" key="1">
    <source>
        <dbReference type="ARBA" id="ARBA00006082"/>
    </source>
</evidence>
<keyword evidence="2 4" id="KW-0227">DNA damage</keyword>
<dbReference type="Gene3D" id="3.30.565.10">
    <property type="entry name" value="Histidine kinase-like ATPase, C-terminal domain"/>
    <property type="match status" value="1"/>
</dbReference>
<dbReference type="CDD" id="cd16926">
    <property type="entry name" value="HATPase_MutL-MLH-PMS-like"/>
    <property type="match status" value="1"/>
</dbReference>
<keyword evidence="3 4" id="KW-0234">DNA repair</keyword>
<dbReference type="PANTHER" id="PTHR10073:SF12">
    <property type="entry name" value="DNA MISMATCH REPAIR PROTEIN MLH1"/>
    <property type="match status" value="1"/>
</dbReference>
<evidence type="ECO:0000259" key="6">
    <source>
        <dbReference type="SMART" id="SM01340"/>
    </source>
</evidence>
<dbReference type="InterPro" id="IPR038973">
    <property type="entry name" value="MutL/Mlh/Pms-like"/>
</dbReference>
<dbReference type="PANTHER" id="PTHR10073">
    <property type="entry name" value="DNA MISMATCH REPAIR PROTEIN MLH, PMS, MUTL"/>
    <property type="match status" value="1"/>
</dbReference>
<dbReference type="NCBIfam" id="TIGR00585">
    <property type="entry name" value="mutl"/>
    <property type="match status" value="1"/>
</dbReference>
<sequence>MKIKLLPESVYSFIAAGEVIDRPASVVRELIQNSIDAKASSIIVSINKGGKELINVIDDGEGMDRDDLLFATKKHATSKINTLDDLKSIITYGFRGEALYSVGLVSKLTIESKVKEDDVGNSIVIDCGEVRGVERSSIEKGTSIVVKDLFKNIPARKKFLKSDAYEQKKVEDEFVFHSIANPEISFKLIVDGHIVYNLKTADFKERIKELKGESFIKETFSLDYFERGIRIKGFVGNPNLFNSLKYKFSMVFVNKRYIYYPQIKKAIFSAFGTQLKRGFTPYIILIEISPNLVDFNVHPMKKEVKFSSENDLFFVVNRAVKSGLSVEKNFVENERIKESVFLSKPDFFVREEKLFSDVDFYLSEKKNTNISFESSKFWQFLNSYIFVSVKDKLYILDQHAAAERISYEKLLKEKEKITSQKLLFPFTLRLKSDTYIFVSENIERFENLGFSIRVFDNNKVLVESVPSIIEEDFNKEDFEDFVNEIYNLGFGSEFDEILKLVACKSSIKAGKKLNYVEMEELFNQLFKCENPHACPHGRPTFITFTIDDFEKWFRRR</sequence>
<feature type="domain" description="MutL C-terminal dimerisation" evidence="5">
    <location>
        <begin position="376"/>
        <end position="513"/>
    </location>
</feature>
<comment type="function">
    <text evidence="4">This protein is involved in the repair of mismatches in DNA. It is required for dam-dependent methyl-directed DNA mismatch repair. May act as a 'molecular matchmaker', a protein that promotes the formation of a stable complex between two or more DNA-binding proteins in an ATP-dependent manner without itself being part of a final effector complex.</text>
</comment>
<evidence type="ECO:0000256" key="2">
    <source>
        <dbReference type="ARBA" id="ARBA00022763"/>
    </source>
</evidence>
<dbReference type="InterPro" id="IPR042121">
    <property type="entry name" value="MutL_C_regsub"/>
</dbReference>
<dbReference type="InterPro" id="IPR036890">
    <property type="entry name" value="HATPase_C_sf"/>
</dbReference>
<dbReference type="GO" id="GO:0006298">
    <property type="term" value="P:mismatch repair"/>
    <property type="evidence" value="ECO:0007669"/>
    <property type="project" value="UniProtKB-UniRule"/>
</dbReference>
<comment type="caution">
    <text evidence="7">The sequence shown here is derived from an EMBL/GenBank/DDBJ whole genome shotgun (WGS) entry which is preliminary data.</text>
</comment>
<dbReference type="GO" id="GO:0030983">
    <property type="term" value="F:mismatched DNA binding"/>
    <property type="evidence" value="ECO:0007669"/>
    <property type="project" value="InterPro"/>
</dbReference>
<dbReference type="HAMAP" id="MF_00149">
    <property type="entry name" value="DNA_mis_repair"/>
    <property type="match status" value="1"/>
</dbReference>
<dbReference type="SUPFAM" id="SSF118116">
    <property type="entry name" value="DNA mismatch repair protein MutL"/>
    <property type="match status" value="1"/>
</dbReference>
<accession>A0A101I195</accession>
<dbReference type="FunFam" id="3.30.565.10:FF:000003">
    <property type="entry name" value="DNA mismatch repair endonuclease MutL"/>
    <property type="match status" value="1"/>
</dbReference>
<dbReference type="InterPro" id="IPR002099">
    <property type="entry name" value="MutL/Mlh/PMS"/>
</dbReference>
<dbReference type="PATRIC" id="fig|1635277.3.peg.1761"/>
<dbReference type="InterPro" id="IPR014762">
    <property type="entry name" value="DNA_mismatch_repair_CS"/>
</dbReference>
<dbReference type="InterPro" id="IPR013507">
    <property type="entry name" value="DNA_mismatch_S5_2-like"/>
</dbReference>
<dbReference type="Gene3D" id="3.30.230.10">
    <property type="match status" value="1"/>
</dbReference>
<comment type="similarity">
    <text evidence="1 4">Belongs to the DNA mismatch repair MutL/HexB family.</text>
</comment>
<dbReference type="GO" id="GO:0016887">
    <property type="term" value="F:ATP hydrolysis activity"/>
    <property type="evidence" value="ECO:0007669"/>
    <property type="project" value="InterPro"/>
</dbReference>
<proteinExistence type="inferred from homology"/>
<dbReference type="Pfam" id="PF01119">
    <property type="entry name" value="DNA_mis_repair"/>
    <property type="match status" value="1"/>
</dbReference>
<dbReference type="AlphaFoldDB" id="A0A101I195"/>
<dbReference type="InterPro" id="IPR042120">
    <property type="entry name" value="MutL_C_dimsub"/>
</dbReference>
<feature type="domain" description="DNA mismatch repair protein S5" evidence="6">
    <location>
        <begin position="207"/>
        <end position="325"/>
    </location>
</feature>
<dbReference type="GO" id="GO:0032300">
    <property type="term" value="C:mismatch repair complex"/>
    <property type="evidence" value="ECO:0007669"/>
    <property type="project" value="InterPro"/>
</dbReference>
<dbReference type="InterPro" id="IPR014790">
    <property type="entry name" value="MutL_C"/>
</dbReference>
<protein>
    <recommendedName>
        <fullName evidence="4">DNA mismatch repair protein MutL</fullName>
    </recommendedName>
</protein>
<dbReference type="Gene3D" id="3.30.1540.20">
    <property type="entry name" value="MutL, C-terminal domain, dimerisation subdomain"/>
    <property type="match status" value="1"/>
</dbReference>
<dbReference type="Pfam" id="PF08676">
    <property type="entry name" value="MutL_C"/>
    <property type="match status" value="1"/>
</dbReference>
<dbReference type="Proteomes" id="UP000053467">
    <property type="component" value="Unassembled WGS sequence"/>
</dbReference>
<evidence type="ECO:0000313" key="7">
    <source>
        <dbReference type="EMBL" id="KUK86780.1"/>
    </source>
</evidence>
<evidence type="ECO:0000256" key="3">
    <source>
        <dbReference type="ARBA" id="ARBA00023204"/>
    </source>
</evidence>
<dbReference type="SMART" id="SM01340">
    <property type="entry name" value="DNA_mis_repair"/>
    <property type="match status" value="1"/>
</dbReference>
<dbReference type="PROSITE" id="PS00058">
    <property type="entry name" value="DNA_MISMATCH_REPAIR_1"/>
    <property type="match status" value="1"/>
</dbReference>
<dbReference type="InterPro" id="IPR037198">
    <property type="entry name" value="MutL_C_sf"/>
</dbReference>
<organism evidence="7 8">
    <name type="scientific">candidate division TA06 bacterium 34_109</name>
    <dbReference type="NCBI Taxonomy" id="1635277"/>
    <lineage>
        <taxon>Bacteria</taxon>
        <taxon>Bacteria division TA06</taxon>
    </lineage>
</organism>
<gene>
    <name evidence="4" type="primary">mutL</name>
    <name evidence="7" type="ORF">XE03_1268</name>
</gene>
<name>A0A101I195_UNCT6</name>
<dbReference type="EMBL" id="LGGX01000012">
    <property type="protein sequence ID" value="KUK86780.1"/>
    <property type="molecule type" value="Genomic_DNA"/>
</dbReference>
<evidence type="ECO:0000313" key="8">
    <source>
        <dbReference type="Proteomes" id="UP000053467"/>
    </source>
</evidence>
<dbReference type="SUPFAM" id="SSF54211">
    <property type="entry name" value="Ribosomal protein S5 domain 2-like"/>
    <property type="match status" value="1"/>
</dbReference>
<evidence type="ECO:0000256" key="4">
    <source>
        <dbReference type="HAMAP-Rule" id="MF_00149"/>
    </source>
</evidence>
<dbReference type="CDD" id="cd00782">
    <property type="entry name" value="MutL_Trans"/>
    <property type="match status" value="1"/>
</dbReference>
<dbReference type="InterPro" id="IPR020568">
    <property type="entry name" value="Ribosomal_Su5_D2-typ_SF"/>
</dbReference>
<dbReference type="SMART" id="SM00853">
    <property type="entry name" value="MutL_C"/>
    <property type="match status" value="1"/>
</dbReference>
<dbReference type="SUPFAM" id="SSF55874">
    <property type="entry name" value="ATPase domain of HSP90 chaperone/DNA topoisomerase II/histidine kinase"/>
    <property type="match status" value="1"/>
</dbReference>
<dbReference type="Gene3D" id="3.30.1370.100">
    <property type="entry name" value="MutL, C-terminal domain, regulatory subdomain"/>
    <property type="match status" value="1"/>
</dbReference>